<feature type="compositionally biased region" description="Low complexity" evidence="1">
    <location>
        <begin position="354"/>
        <end position="375"/>
    </location>
</feature>
<dbReference type="Gene3D" id="1.10.418.10">
    <property type="entry name" value="Calponin-like domain"/>
    <property type="match status" value="1"/>
</dbReference>
<dbReference type="EMBL" id="CYKH01001639">
    <property type="protein sequence ID" value="CUG88419.1"/>
    <property type="molecule type" value="Genomic_DNA"/>
</dbReference>
<feature type="region of interest" description="Disordered" evidence="1">
    <location>
        <begin position="1"/>
        <end position="32"/>
    </location>
</feature>
<feature type="compositionally biased region" description="Polar residues" evidence="1">
    <location>
        <begin position="265"/>
        <end position="291"/>
    </location>
</feature>
<keyword evidence="3" id="KW-1185">Reference proteome</keyword>
<feature type="compositionally biased region" description="Low complexity" evidence="1">
    <location>
        <begin position="300"/>
        <end position="318"/>
    </location>
</feature>
<evidence type="ECO:0000313" key="3">
    <source>
        <dbReference type="Proteomes" id="UP000051952"/>
    </source>
</evidence>
<dbReference type="OrthoDB" id="2119228at2759"/>
<sequence length="468" mass="50239">MYSRNASSSHGGGLAPPPQTASSAARQKAPRPTGRVELLEWVNQVCGTHYPSIECLRDGIAYLTLVEATVSKTEPLLSTTTSSASSTTRALAPPTVSLPRTSAARALIEKIDHHVSLADASSSSSSHHNSAALDPALDTIQTKERCERNFHLLQAMLRECLMDKSHGMAVDVKRLASGKLQEHMRLLQWSVGFVEQQFLLAEKASAKRQQQQTATAAGLSGGAARQSRAASRGDTTDRPSLRARSSGGGPPPTAAATHHRDPTEEITSGQGVRQQRTASASATVQRTSRNHALSVAKEQSTSSGASHDASSYTTTTTHTNKTSVVVETTTTAAVDSTLADLLREVEELEGQVWANNGASGNHNNNATTTTTSKEGGSVGSHLGANSLEDVREMLRERDVLWQTLVAAEAEVWRASHDWQQQNQSQARHQHDLDEEVGIHQKHVQSVVPSKLLRDLCALFDVSLPLSIE</sequence>
<dbReference type="AlphaFoldDB" id="A0A0S4JE31"/>
<evidence type="ECO:0008006" key="4">
    <source>
        <dbReference type="Google" id="ProtNLM"/>
    </source>
</evidence>
<feature type="compositionally biased region" description="Low complexity" evidence="1">
    <location>
        <begin position="76"/>
        <end position="95"/>
    </location>
</feature>
<dbReference type="VEuPathDB" id="TriTrypDB:BSAL_15325"/>
<organism evidence="2 3">
    <name type="scientific">Bodo saltans</name>
    <name type="common">Flagellated protozoan</name>
    <dbReference type="NCBI Taxonomy" id="75058"/>
    <lineage>
        <taxon>Eukaryota</taxon>
        <taxon>Discoba</taxon>
        <taxon>Euglenozoa</taxon>
        <taxon>Kinetoplastea</taxon>
        <taxon>Metakinetoplastina</taxon>
        <taxon>Eubodonida</taxon>
        <taxon>Bodonidae</taxon>
        <taxon>Bodo</taxon>
    </lineage>
</organism>
<dbReference type="GO" id="GO:0008017">
    <property type="term" value="F:microtubule binding"/>
    <property type="evidence" value="ECO:0007669"/>
    <property type="project" value="InterPro"/>
</dbReference>
<feature type="region of interest" description="Disordered" evidence="1">
    <location>
        <begin position="76"/>
        <end position="96"/>
    </location>
</feature>
<proteinExistence type="predicted"/>
<accession>A0A0S4JE31</accession>
<reference evidence="3" key="1">
    <citation type="submission" date="2015-09" db="EMBL/GenBank/DDBJ databases">
        <authorList>
            <consortium name="Pathogen Informatics"/>
        </authorList>
    </citation>
    <scope>NUCLEOTIDE SEQUENCE [LARGE SCALE GENOMIC DNA]</scope>
    <source>
        <strain evidence="3">Lake Konstanz</strain>
    </source>
</reference>
<evidence type="ECO:0000313" key="2">
    <source>
        <dbReference type="EMBL" id="CUG88419.1"/>
    </source>
</evidence>
<evidence type="ECO:0000256" key="1">
    <source>
        <dbReference type="SAM" id="MobiDB-lite"/>
    </source>
</evidence>
<dbReference type="InterPro" id="IPR027328">
    <property type="entry name" value="MAPRE"/>
</dbReference>
<feature type="region of interest" description="Disordered" evidence="1">
    <location>
        <begin position="354"/>
        <end position="382"/>
    </location>
</feature>
<gene>
    <name evidence="2" type="ORF">BSAL_15325</name>
</gene>
<dbReference type="Proteomes" id="UP000051952">
    <property type="component" value="Unassembled WGS sequence"/>
</dbReference>
<dbReference type="PANTHER" id="PTHR10623">
    <property type="entry name" value="MICROTUBULE-ASSOCIATED PROTEIN RP/EB FAMILY MEMBER"/>
    <property type="match status" value="1"/>
</dbReference>
<feature type="compositionally biased region" description="Low complexity" evidence="1">
    <location>
        <begin position="211"/>
        <end position="233"/>
    </location>
</feature>
<protein>
    <recommendedName>
        <fullName evidence="4">Calponin-homology (CH) domain-containing protein</fullName>
    </recommendedName>
</protein>
<name>A0A0S4JE31_BODSA</name>
<dbReference type="SUPFAM" id="SSF47576">
    <property type="entry name" value="Calponin-homology domain, CH-domain"/>
    <property type="match status" value="1"/>
</dbReference>
<dbReference type="InterPro" id="IPR036872">
    <property type="entry name" value="CH_dom_sf"/>
</dbReference>
<feature type="region of interest" description="Disordered" evidence="1">
    <location>
        <begin position="211"/>
        <end position="318"/>
    </location>
</feature>